<proteinExistence type="predicted"/>
<dbReference type="Proteomes" id="UP000269396">
    <property type="component" value="Unassembled WGS sequence"/>
</dbReference>
<name>A0A183P0S0_9TREM</name>
<evidence type="ECO:0000313" key="2">
    <source>
        <dbReference type="Proteomes" id="UP000269396"/>
    </source>
</evidence>
<gene>
    <name evidence="1" type="ORF">SMTD_LOCUS7952</name>
</gene>
<dbReference type="AlphaFoldDB" id="A0A183P0S0"/>
<dbReference type="EMBL" id="UZAL01028585">
    <property type="protein sequence ID" value="VDP42231.1"/>
    <property type="molecule type" value="Genomic_DNA"/>
</dbReference>
<protein>
    <submittedName>
        <fullName evidence="1">Uncharacterized protein</fullName>
    </submittedName>
</protein>
<accession>A0A183P0S0</accession>
<feature type="non-terminal residue" evidence="1">
    <location>
        <position position="1"/>
    </location>
</feature>
<sequence length="331" mass="38751">LILIIYPDSIDKLEEINSIKDQFANCLQKYFDTIETRKVIGVDCFKIQLYINNNDVINAINEWKMSKIPIVYHIEDSEKNLKLIQYAKLAQNQLFQNDFYFIQKSNEKMISLIPDFLIYLKQLQLHNNNNNNSNSNNNNSNNNNSSSNNNNNEIIINENLLNLLMNGITCIQDIKNLQKYLQIMIGQSIDPKGIRCQLIHIILQILIDYNKLIININKQIIIPLYQITPGYETLDQINKKKIIKKSIKNLIQLLHTTNNNNNNNDYIELINNNNNNNNNDIIPASLYYYIRDGDFQKYSWMLCITSSLISSLSKINFDIDEYFFSQFNCII</sequence>
<evidence type="ECO:0000313" key="1">
    <source>
        <dbReference type="EMBL" id="VDP42231.1"/>
    </source>
</evidence>
<reference evidence="1 2" key="1">
    <citation type="submission" date="2018-11" db="EMBL/GenBank/DDBJ databases">
        <authorList>
            <consortium name="Pathogen Informatics"/>
        </authorList>
    </citation>
    <scope>NUCLEOTIDE SEQUENCE [LARGE SCALE GENOMIC DNA]</scope>
    <source>
        <strain>Denwood</strain>
        <strain evidence="2">Zambia</strain>
    </source>
</reference>
<organism evidence="1 2">
    <name type="scientific">Schistosoma mattheei</name>
    <dbReference type="NCBI Taxonomy" id="31246"/>
    <lineage>
        <taxon>Eukaryota</taxon>
        <taxon>Metazoa</taxon>
        <taxon>Spiralia</taxon>
        <taxon>Lophotrochozoa</taxon>
        <taxon>Platyhelminthes</taxon>
        <taxon>Trematoda</taxon>
        <taxon>Digenea</taxon>
        <taxon>Strigeidida</taxon>
        <taxon>Schistosomatoidea</taxon>
        <taxon>Schistosomatidae</taxon>
        <taxon>Schistosoma</taxon>
    </lineage>
</organism>
<keyword evidence="2" id="KW-1185">Reference proteome</keyword>